<evidence type="ECO:0000256" key="9">
    <source>
        <dbReference type="ARBA" id="ARBA00023136"/>
    </source>
</evidence>
<evidence type="ECO:0000256" key="11">
    <source>
        <dbReference type="SAM" id="MobiDB-lite"/>
    </source>
</evidence>
<keyword evidence="7 10" id="KW-0256">Endoplasmic reticulum</keyword>
<feature type="transmembrane region" description="Helical" evidence="10">
    <location>
        <begin position="158"/>
        <end position="180"/>
    </location>
</feature>
<evidence type="ECO:0000256" key="7">
    <source>
        <dbReference type="ARBA" id="ARBA00022824"/>
    </source>
</evidence>
<evidence type="ECO:0000256" key="5">
    <source>
        <dbReference type="ARBA" id="ARBA00022679"/>
    </source>
</evidence>
<keyword evidence="6 10" id="KW-0812">Transmembrane</keyword>
<feature type="transmembrane region" description="Helical" evidence="10">
    <location>
        <begin position="262"/>
        <end position="284"/>
    </location>
</feature>
<dbReference type="Proteomes" id="UP001556367">
    <property type="component" value="Unassembled WGS sequence"/>
</dbReference>
<feature type="transmembrane region" description="Helical" evidence="10">
    <location>
        <begin position="432"/>
        <end position="457"/>
    </location>
</feature>
<evidence type="ECO:0000256" key="2">
    <source>
        <dbReference type="ARBA" id="ARBA00004922"/>
    </source>
</evidence>
<keyword evidence="5" id="KW-0808">Transferase</keyword>
<name>A0ABR3J7G0_9AGAR</name>
<dbReference type="EC" id="2.4.1.-" evidence="10"/>
<evidence type="ECO:0000256" key="6">
    <source>
        <dbReference type="ARBA" id="ARBA00022692"/>
    </source>
</evidence>
<gene>
    <name evidence="12" type="ORF">HGRIS_008268</name>
</gene>
<evidence type="ECO:0000256" key="4">
    <source>
        <dbReference type="ARBA" id="ARBA00022676"/>
    </source>
</evidence>
<accession>A0ABR3J7G0</accession>
<dbReference type="Pfam" id="PF03901">
    <property type="entry name" value="Glyco_transf_22"/>
    <property type="match status" value="1"/>
</dbReference>
<evidence type="ECO:0000313" key="12">
    <source>
        <dbReference type="EMBL" id="KAL0951586.1"/>
    </source>
</evidence>
<evidence type="ECO:0000256" key="3">
    <source>
        <dbReference type="ARBA" id="ARBA00007063"/>
    </source>
</evidence>
<feature type="region of interest" description="Disordered" evidence="11">
    <location>
        <begin position="1"/>
        <end position="28"/>
    </location>
</feature>
<feature type="transmembrane region" description="Helical" evidence="10">
    <location>
        <begin position="209"/>
        <end position="235"/>
    </location>
</feature>
<reference evidence="13" key="1">
    <citation type="submission" date="2024-06" db="EMBL/GenBank/DDBJ databases">
        <title>Multi-omics analyses provide insights into the biosynthesis of the anticancer antibiotic pleurotin in Hohenbuehelia grisea.</title>
        <authorList>
            <person name="Weaver J.A."/>
            <person name="Alberti F."/>
        </authorList>
    </citation>
    <scope>NUCLEOTIDE SEQUENCE [LARGE SCALE GENOMIC DNA]</scope>
    <source>
        <strain evidence="13">T-177</strain>
    </source>
</reference>
<sequence>MSAQGVQNLRLRRPEPQKSAAPSAKRHTGILQDQLRRAARRPWAPNFSLAVRLLLLVRVTGAMYSNIDDCDETFNFWEPLHFLDRGFGFQTWETSPDYSIRSWAYILLHLFPARLASLFIGPEKRPAFFAVRIALAVFSILAEASFYRTVYDKINERVGRYLFFMLLVSAGMWNASAAFLPSSFAMHTTMLAFSYALDPPSNQKSLRTLAATVIFASGGIVGWPFALALSIPFILEEIFVYGGDRVPPELRISWTIGRVKRLIGAGVVASLLFIPVIGIDSIAYGRLTIVPWNIIKYNIFGGSERGPELYGTSPTNFYILNLVLNFNVLVPFALISLPALAVTYFFDRKRLGLYKPAPDQSSPFTLLFMRLLPFYIWLGILTIQPHKEERFMFPAYPLLCLNAAVALYLVRGWQEQIFIKLTNSPYKASQTYIFRNFTSSVILATAIISISRILALFKYYHAPLSIAFAFETEELPRLLNVTGLLPAPPSDARADELPRIDLSPIAQFNLTLCLGKEWYRFPGHYLIPTGVRVDFIKSEFDGMLPGHFGEGSIKSAPSESQSIPLALWPAPKTRLRPAALNDLNREEPAHYVPVETCDYIIDLDFPLHPSVSAHEPRYAIDTATYDRVACLPFLDARHSRLLTRTLWMPGEGWQELNEFGDYCLLRNKERVVKKEEAIRRLKSS</sequence>
<evidence type="ECO:0000313" key="13">
    <source>
        <dbReference type="Proteomes" id="UP001556367"/>
    </source>
</evidence>
<proteinExistence type="inferred from homology"/>
<organism evidence="12 13">
    <name type="scientific">Hohenbuehelia grisea</name>
    <dbReference type="NCBI Taxonomy" id="104357"/>
    <lineage>
        <taxon>Eukaryota</taxon>
        <taxon>Fungi</taxon>
        <taxon>Dikarya</taxon>
        <taxon>Basidiomycota</taxon>
        <taxon>Agaricomycotina</taxon>
        <taxon>Agaricomycetes</taxon>
        <taxon>Agaricomycetidae</taxon>
        <taxon>Agaricales</taxon>
        <taxon>Pleurotineae</taxon>
        <taxon>Pleurotaceae</taxon>
        <taxon>Hohenbuehelia</taxon>
    </lineage>
</organism>
<dbReference type="PANTHER" id="PTHR22760">
    <property type="entry name" value="GLYCOSYLTRANSFERASE"/>
    <property type="match status" value="1"/>
</dbReference>
<dbReference type="InterPro" id="IPR005599">
    <property type="entry name" value="GPI_mannosylTrfase"/>
</dbReference>
<keyword evidence="9 10" id="KW-0472">Membrane</keyword>
<feature type="transmembrane region" description="Helical" evidence="10">
    <location>
        <begin position="127"/>
        <end position="146"/>
    </location>
</feature>
<feature type="transmembrane region" description="Helical" evidence="10">
    <location>
        <begin position="317"/>
        <end position="346"/>
    </location>
</feature>
<comment type="pathway">
    <text evidence="2">Protein modification; protein glycosylation.</text>
</comment>
<comment type="caution">
    <text evidence="12">The sequence shown here is derived from an EMBL/GenBank/DDBJ whole genome shotgun (WGS) entry which is preliminary data.</text>
</comment>
<evidence type="ECO:0000256" key="1">
    <source>
        <dbReference type="ARBA" id="ARBA00004477"/>
    </source>
</evidence>
<dbReference type="EMBL" id="JASNQZ010000011">
    <property type="protein sequence ID" value="KAL0951586.1"/>
    <property type="molecule type" value="Genomic_DNA"/>
</dbReference>
<evidence type="ECO:0000256" key="8">
    <source>
        <dbReference type="ARBA" id="ARBA00022989"/>
    </source>
</evidence>
<keyword evidence="8 10" id="KW-1133">Transmembrane helix</keyword>
<keyword evidence="4 10" id="KW-0328">Glycosyltransferase</keyword>
<comment type="subcellular location">
    <subcellularLocation>
        <location evidence="1 10">Endoplasmic reticulum membrane</location>
        <topology evidence="1 10">Multi-pass membrane protein</topology>
    </subcellularLocation>
</comment>
<protein>
    <recommendedName>
        <fullName evidence="10">Mannosyltransferase</fullName>
        <ecNumber evidence="10">2.4.1.-</ecNumber>
    </recommendedName>
</protein>
<dbReference type="PANTHER" id="PTHR22760:SF2">
    <property type="entry name" value="ALPHA-1,2-MANNOSYLTRANSFERASE ALG9"/>
    <property type="match status" value="1"/>
</dbReference>
<feature type="transmembrane region" description="Helical" evidence="10">
    <location>
        <begin position="367"/>
        <end position="385"/>
    </location>
</feature>
<keyword evidence="13" id="KW-1185">Reference proteome</keyword>
<comment type="similarity">
    <text evidence="3 10">Belongs to the glycosyltransferase 22 family.</text>
</comment>
<evidence type="ECO:0000256" key="10">
    <source>
        <dbReference type="RuleBase" id="RU363075"/>
    </source>
</evidence>
<feature type="transmembrane region" description="Helical" evidence="10">
    <location>
        <begin position="391"/>
        <end position="411"/>
    </location>
</feature>